<dbReference type="PANTHER" id="PTHR23501:SF191">
    <property type="entry name" value="VACUOLAR BASIC AMINO ACID TRANSPORTER 4"/>
    <property type="match status" value="1"/>
</dbReference>
<feature type="transmembrane region" description="Helical" evidence="7">
    <location>
        <begin position="222"/>
        <end position="243"/>
    </location>
</feature>
<feature type="domain" description="Major facilitator superfamily (MFS) profile" evidence="8">
    <location>
        <begin position="96"/>
        <end position="601"/>
    </location>
</feature>
<comment type="subcellular location">
    <subcellularLocation>
        <location evidence="1">Endomembrane system</location>
        <topology evidence="1">Multi-pass membrane protein</topology>
    </subcellularLocation>
</comment>
<name>A0ABR1F9R4_9ASCO</name>
<keyword evidence="10" id="KW-1185">Reference proteome</keyword>
<evidence type="ECO:0000259" key="8">
    <source>
        <dbReference type="PROSITE" id="PS50850"/>
    </source>
</evidence>
<sequence length="608" mass="65025">MSVAPSTSPTTRTSQLPPEVVAHEAIIIDSDIEDITEPLLPSNTRATLPNPFVSGLSSRTSSFTASLTSSTRGIAPSGGSGAYGSGELSNLKLALVFLSLYIGVFLAALDGTVVATLLAHIASEFDGFKNVSWIATAYLIANAAFQPLYGKLTDIFGRRPGLLFSNICFGVGCLGCGVATNLWFLVFARVVAGIGGGGLTALSTITLSDLVPLRKRGVLQGFGNIMFGSGAALGGIFGGYVTAHLGWRWAFLLQLPLIVLSTLAIQFLLVLPPKAREYDSDDDDAILDDEETETAREHRLLGRVDFAGAATLVASLLVFLFAVSIGGNQVPWSHPLVLISLPLSLVIMAFWVYIELYIAKEPIIPVQLLKDPTIFGAAFCNWFMTMSVYSLLFFIPLYFVAVKDTSETTAGSSLVTNFIGVAVGSFGSGIYMRATGKYYKIAMLSAGLYIVGTGMICTLAVDTPITIVWLYTFLPGAAYGSLLTVTLIALIAAVPHEYQAVTTSIQYGFRGTGSTLGVAVATSLFQNTLAKSLRERVFGSDAEEIVKRVLENVEEVRNLPGYLIPVVRMSYMDASRAVFVMCFVLGIATAAMAAIMREHVLHSTIDRR</sequence>
<organism evidence="9 10">
    <name type="scientific">Myxozyma melibiosi</name>
    <dbReference type="NCBI Taxonomy" id="54550"/>
    <lineage>
        <taxon>Eukaryota</taxon>
        <taxon>Fungi</taxon>
        <taxon>Dikarya</taxon>
        <taxon>Ascomycota</taxon>
        <taxon>Saccharomycotina</taxon>
        <taxon>Lipomycetes</taxon>
        <taxon>Lipomycetales</taxon>
        <taxon>Lipomycetaceae</taxon>
        <taxon>Myxozyma</taxon>
    </lineage>
</organism>
<dbReference type="CDD" id="cd17502">
    <property type="entry name" value="MFS_Azr1_MDR_like"/>
    <property type="match status" value="1"/>
</dbReference>
<evidence type="ECO:0000313" key="9">
    <source>
        <dbReference type="EMBL" id="KAK7206584.1"/>
    </source>
</evidence>
<evidence type="ECO:0000256" key="7">
    <source>
        <dbReference type="SAM" id="Phobius"/>
    </source>
</evidence>
<keyword evidence="4 7" id="KW-0812">Transmembrane</keyword>
<comment type="similarity">
    <text evidence="2">Belongs to the major facilitator superfamily.</text>
</comment>
<evidence type="ECO:0000256" key="5">
    <source>
        <dbReference type="ARBA" id="ARBA00022989"/>
    </source>
</evidence>
<dbReference type="SUPFAM" id="SSF103473">
    <property type="entry name" value="MFS general substrate transporter"/>
    <property type="match status" value="1"/>
</dbReference>
<dbReference type="InterPro" id="IPR036259">
    <property type="entry name" value="MFS_trans_sf"/>
</dbReference>
<protein>
    <submittedName>
        <fullName evidence="9">MFS drug transporter</fullName>
    </submittedName>
</protein>
<dbReference type="GeneID" id="90036142"/>
<dbReference type="Pfam" id="PF07690">
    <property type="entry name" value="MFS_1"/>
    <property type="match status" value="1"/>
</dbReference>
<evidence type="ECO:0000256" key="6">
    <source>
        <dbReference type="ARBA" id="ARBA00023136"/>
    </source>
</evidence>
<dbReference type="EMBL" id="JBBJBU010000002">
    <property type="protein sequence ID" value="KAK7206584.1"/>
    <property type="molecule type" value="Genomic_DNA"/>
</dbReference>
<feature type="transmembrane region" description="Helical" evidence="7">
    <location>
        <begin position="161"/>
        <end position="184"/>
    </location>
</feature>
<accession>A0ABR1F9R4</accession>
<dbReference type="PANTHER" id="PTHR23501">
    <property type="entry name" value="MAJOR FACILITATOR SUPERFAMILY"/>
    <property type="match status" value="1"/>
</dbReference>
<feature type="transmembrane region" description="Helical" evidence="7">
    <location>
        <begin position="477"/>
        <end position="494"/>
    </location>
</feature>
<dbReference type="InterPro" id="IPR020846">
    <property type="entry name" value="MFS_dom"/>
</dbReference>
<gene>
    <name evidence="9" type="ORF">BZA70DRAFT_245684</name>
</gene>
<evidence type="ECO:0000256" key="4">
    <source>
        <dbReference type="ARBA" id="ARBA00022692"/>
    </source>
</evidence>
<dbReference type="PROSITE" id="PS50850">
    <property type="entry name" value="MFS"/>
    <property type="match status" value="1"/>
</dbReference>
<keyword evidence="6 7" id="KW-0472">Membrane</keyword>
<dbReference type="Proteomes" id="UP001498771">
    <property type="component" value="Unassembled WGS sequence"/>
</dbReference>
<feature type="transmembrane region" description="Helical" evidence="7">
    <location>
        <begin position="332"/>
        <end position="354"/>
    </location>
</feature>
<reference evidence="9 10" key="1">
    <citation type="submission" date="2024-03" db="EMBL/GenBank/DDBJ databases">
        <title>Genome-scale model development and genomic sequencing of the oleaginous clade Lipomyces.</title>
        <authorList>
            <consortium name="Lawrence Berkeley National Laboratory"/>
            <person name="Czajka J.J."/>
            <person name="Han Y."/>
            <person name="Kim J."/>
            <person name="Mondo S.J."/>
            <person name="Hofstad B.A."/>
            <person name="Robles A."/>
            <person name="Haridas S."/>
            <person name="Riley R."/>
            <person name="LaButti K."/>
            <person name="Pangilinan J."/>
            <person name="Andreopoulos W."/>
            <person name="Lipzen A."/>
            <person name="Yan J."/>
            <person name="Wang M."/>
            <person name="Ng V."/>
            <person name="Grigoriev I.V."/>
            <person name="Spatafora J.W."/>
            <person name="Magnuson J.K."/>
            <person name="Baker S.E."/>
            <person name="Pomraning K.R."/>
        </authorList>
    </citation>
    <scope>NUCLEOTIDE SEQUENCE [LARGE SCALE GENOMIC DNA]</scope>
    <source>
        <strain evidence="9 10">Phaff 52-87</strain>
    </source>
</reference>
<feature type="transmembrane region" description="Helical" evidence="7">
    <location>
        <begin position="131"/>
        <end position="149"/>
    </location>
</feature>
<comment type="caution">
    <text evidence="9">The sequence shown here is derived from an EMBL/GenBank/DDBJ whole genome shotgun (WGS) entry which is preliminary data.</text>
</comment>
<dbReference type="Gene3D" id="1.20.1250.20">
    <property type="entry name" value="MFS general substrate transporter like domains"/>
    <property type="match status" value="1"/>
</dbReference>
<feature type="transmembrane region" description="Helical" evidence="7">
    <location>
        <begin position="414"/>
        <end position="434"/>
    </location>
</feature>
<dbReference type="InterPro" id="IPR011701">
    <property type="entry name" value="MFS"/>
</dbReference>
<proteinExistence type="inferred from homology"/>
<evidence type="ECO:0000313" key="10">
    <source>
        <dbReference type="Proteomes" id="UP001498771"/>
    </source>
</evidence>
<feature type="transmembrane region" description="Helical" evidence="7">
    <location>
        <begin position="374"/>
        <end position="402"/>
    </location>
</feature>
<feature type="transmembrane region" description="Helical" evidence="7">
    <location>
        <begin position="446"/>
        <end position="471"/>
    </location>
</feature>
<feature type="transmembrane region" description="Helical" evidence="7">
    <location>
        <begin position="190"/>
        <end position="210"/>
    </location>
</feature>
<keyword evidence="5 7" id="KW-1133">Transmembrane helix</keyword>
<feature type="transmembrane region" description="Helical" evidence="7">
    <location>
        <begin position="577"/>
        <end position="596"/>
    </location>
</feature>
<dbReference type="RefSeq" id="XP_064769617.1">
    <property type="nucleotide sequence ID" value="XM_064910630.1"/>
</dbReference>
<evidence type="ECO:0000256" key="2">
    <source>
        <dbReference type="ARBA" id="ARBA00008335"/>
    </source>
</evidence>
<feature type="transmembrane region" description="Helical" evidence="7">
    <location>
        <begin position="249"/>
        <end position="271"/>
    </location>
</feature>
<evidence type="ECO:0000256" key="3">
    <source>
        <dbReference type="ARBA" id="ARBA00022448"/>
    </source>
</evidence>
<evidence type="ECO:0000256" key="1">
    <source>
        <dbReference type="ARBA" id="ARBA00004127"/>
    </source>
</evidence>
<feature type="transmembrane region" description="Helical" evidence="7">
    <location>
        <begin position="93"/>
        <end position="119"/>
    </location>
</feature>
<feature type="transmembrane region" description="Helical" evidence="7">
    <location>
        <begin position="306"/>
        <end position="326"/>
    </location>
</feature>
<keyword evidence="3" id="KW-0813">Transport</keyword>